<dbReference type="AlphaFoldDB" id="A0A8S4D0A8"/>
<dbReference type="GO" id="GO:0031624">
    <property type="term" value="F:ubiquitin conjugating enzyme binding"/>
    <property type="evidence" value="ECO:0007669"/>
    <property type="project" value="TreeGrafter"/>
</dbReference>
<keyword evidence="8" id="KW-1185">Reference proteome</keyword>
<dbReference type="InterPro" id="IPR004162">
    <property type="entry name" value="SINA-like_animal"/>
</dbReference>
<dbReference type="GO" id="GO:0061630">
    <property type="term" value="F:ubiquitin protein ligase activity"/>
    <property type="evidence" value="ECO:0007669"/>
    <property type="project" value="TreeGrafter"/>
</dbReference>
<dbReference type="GO" id="GO:0043161">
    <property type="term" value="P:proteasome-mediated ubiquitin-dependent protein catabolic process"/>
    <property type="evidence" value="ECO:0007669"/>
    <property type="project" value="TreeGrafter"/>
</dbReference>
<name>A0A8S4D0A8_PLUXY</name>
<dbReference type="PANTHER" id="PTHR45877:SF2">
    <property type="entry name" value="E3 UBIQUITIN-PROTEIN LIGASE SINA-RELATED"/>
    <property type="match status" value="1"/>
</dbReference>
<feature type="domain" description="SIAH-type" evidence="6">
    <location>
        <begin position="277"/>
        <end position="335"/>
    </location>
</feature>
<organism evidence="7 8">
    <name type="scientific">Plutella xylostella</name>
    <name type="common">Diamondback moth</name>
    <name type="synonym">Plutella maculipennis</name>
    <dbReference type="NCBI Taxonomy" id="51655"/>
    <lineage>
        <taxon>Eukaryota</taxon>
        <taxon>Metazoa</taxon>
        <taxon>Ecdysozoa</taxon>
        <taxon>Arthropoda</taxon>
        <taxon>Hexapoda</taxon>
        <taxon>Insecta</taxon>
        <taxon>Pterygota</taxon>
        <taxon>Neoptera</taxon>
        <taxon>Endopterygota</taxon>
        <taxon>Lepidoptera</taxon>
        <taxon>Glossata</taxon>
        <taxon>Ditrysia</taxon>
        <taxon>Yponomeutoidea</taxon>
        <taxon>Plutellidae</taxon>
        <taxon>Plutella</taxon>
    </lineage>
</organism>
<dbReference type="Pfam" id="PF21361">
    <property type="entry name" value="Sina_ZnF"/>
    <property type="match status" value="1"/>
</dbReference>
<evidence type="ECO:0000259" key="6">
    <source>
        <dbReference type="PROSITE" id="PS51081"/>
    </source>
</evidence>
<dbReference type="PANTHER" id="PTHR45877">
    <property type="entry name" value="E3 UBIQUITIN-PROTEIN LIGASE SIAH2"/>
    <property type="match status" value="1"/>
</dbReference>
<accession>A0A8S4D0A8</accession>
<dbReference type="EMBL" id="CAJHNJ030000001">
    <property type="protein sequence ID" value="CAG9087349.1"/>
    <property type="molecule type" value="Genomic_DNA"/>
</dbReference>
<evidence type="ECO:0000256" key="2">
    <source>
        <dbReference type="ARBA" id="ARBA00022771"/>
    </source>
</evidence>
<proteinExistence type="predicted"/>
<gene>
    <name evidence="7" type="ORF">PLXY2_LOCUS369</name>
</gene>
<evidence type="ECO:0000313" key="8">
    <source>
        <dbReference type="Proteomes" id="UP000653454"/>
    </source>
</evidence>
<dbReference type="Pfam" id="PF20049">
    <property type="entry name" value="DUF6451"/>
    <property type="match status" value="1"/>
</dbReference>
<dbReference type="InterPro" id="IPR013083">
    <property type="entry name" value="Znf_RING/FYVE/PHD"/>
</dbReference>
<dbReference type="InterPro" id="IPR013010">
    <property type="entry name" value="Znf_SIAH"/>
</dbReference>
<comment type="caution">
    <text evidence="7">The sequence shown here is derived from an EMBL/GenBank/DDBJ whole genome shotgun (WGS) entry which is preliminary data.</text>
</comment>
<feature type="region of interest" description="Disordered" evidence="5">
    <location>
        <begin position="169"/>
        <end position="197"/>
    </location>
</feature>
<evidence type="ECO:0000256" key="4">
    <source>
        <dbReference type="PROSITE-ProRule" id="PRU00455"/>
    </source>
</evidence>
<feature type="compositionally biased region" description="Pro residues" evidence="5">
    <location>
        <begin position="188"/>
        <end position="197"/>
    </location>
</feature>
<dbReference type="PROSITE" id="PS51081">
    <property type="entry name" value="ZF_SIAH"/>
    <property type="match status" value="1"/>
</dbReference>
<evidence type="ECO:0000256" key="3">
    <source>
        <dbReference type="ARBA" id="ARBA00022833"/>
    </source>
</evidence>
<evidence type="ECO:0000256" key="5">
    <source>
        <dbReference type="SAM" id="MobiDB-lite"/>
    </source>
</evidence>
<keyword evidence="1" id="KW-0479">Metal-binding</keyword>
<dbReference type="Proteomes" id="UP000653454">
    <property type="component" value="Unassembled WGS sequence"/>
</dbReference>
<reference evidence="7" key="1">
    <citation type="submission" date="2020-11" db="EMBL/GenBank/DDBJ databases">
        <authorList>
            <person name="Whiteford S."/>
        </authorList>
    </citation>
    <scope>NUCLEOTIDE SEQUENCE</scope>
</reference>
<evidence type="ECO:0000313" key="7">
    <source>
        <dbReference type="EMBL" id="CAG9087349.1"/>
    </source>
</evidence>
<keyword evidence="3" id="KW-0862">Zinc</keyword>
<keyword evidence="2 4" id="KW-0863">Zinc-finger</keyword>
<evidence type="ECO:0000256" key="1">
    <source>
        <dbReference type="ARBA" id="ARBA00022723"/>
    </source>
</evidence>
<dbReference type="GO" id="GO:0005737">
    <property type="term" value="C:cytoplasm"/>
    <property type="evidence" value="ECO:0007669"/>
    <property type="project" value="TreeGrafter"/>
</dbReference>
<dbReference type="Gene3D" id="3.30.40.10">
    <property type="entry name" value="Zinc/RING finger domain, C3HC4 (zinc finger)"/>
    <property type="match status" value="1"/>
</dbReference>
<dbReference type="SUPFAM" id="SSF49599">
    <property type="entry name" value="TRAF domain-like"/>
    <property type="match status" value="1"/>
</dbReference>
<protein>
    <submittedName>
        <fullName evidence="7">(diamondback moth) hypothetical protein</fullName>
    </submittedName>
</protein>
<dbReference type="GO" id="GO:0008270">
    <property type="term" value="F:zinc ion binding"/>
    <property type="evidence" value="ECO:0007669"/>
    <property type="project" value="UniProtKB-KW"/>
</dbReference>
<dbReference type="InterPro" id="IPR045609">
    <property type="entry name" value="DUF6451"/>
</dbReference>
<sequence length="470" mass="53655">MSAPVSTKAKGVFACLRSVWQSKHLSRRVKLKIFNTNVKSVLLYGCETWKTTKTLTQEHLVFVNRCLRQILKIFWPNTISNVDLWKRCHEDPVCLQIKRRKWSWIGHTLRRDQNHIPSKRSRPKQTWRRSIDAEMQDAEITWSEFHSVAEKRAPSTECGENSVTILADKKIDDDSSSGENVEIEDKPLPLPAPPPLAPPQSHPAQCACANCDEIVSRFSECGICLEPLQCCGPCACTWCGGVWCARCSRRVSRCAWCRAPLRAPAPPCLALQRLVNDLMLPCRNYRRGCTEYLTAATRVKHEEECKFDQITCPIAANCCSVAFEELSEHLQGSHNIIAVYSQKIKILIENFQTKLKKTACCRTKYKIILLHHKSAFIIKVCIYNYHVRVEVMRRKLGYSAENKEPKKSEYCALIEFQSKALSTKSAVMIENETYSKKAEVQWNDVVLKSDNDEAITIHVNIGKNEVDNLL</sequence>